<comment type="caution">
    <text evidence="1">The sequence shown here is derived from an EMBL/GenBank/DDBJ whole genome shotgun (WGS) entry which is preliminary data.</text>
</comment>
<gene>
    <name evidence="1" type="ORF">CLN94_02015</name>
</gene>
<dbReference type="RefSeq" id="WP_096430553.1">
    <property type="nucleotide sequence ID" value="NZ_NTJD01000001.1"/>
</dbReference>
<dbReference type="AlphaFoldDB" id="A0A2A4CQ49"/>
<accession>A0A2A4CQ49</accession>
<keyword evidence="2" id="KW-1185">Reference proteome</keyword>
<organism evidence="1 2">
    <name type="scientific">Pseudothioclava arenosa</name>
    <dbReference type="NCBI Taxonomy" id="1795308"/>
    <lineage>
        <taxon>Bacteria</taxon>
        <taxon>Pseudomonadati</taxon>
        <taxon>Pseudomonadota</taxon>
        <taxon>Alphaproteobacteria</taxon>
        <taxon>Rhodobacterales</taxon>
        <taxon>Paracoccaceae</taxon>
        <taxon>Pseudothioclava</taxon>
    </lineage>
</organism>
<dbReference type="Proteomes" id="UP000243507">
    <property type="component" value="Unassembled WGS sequence"/>
</dbReference>
<evidence type="ECO:0000313" key="1">
    <source>
        <dbReference type="EMBL" id="PCD78103.1"/>
    </source>
</evidence>
<evidence type="ECO:0000313" key="2">
    <source>
        <dbReference type="Proteomes" id="UP000243507"/>
    </source>
</evidence>
<dbReference type="EMBL" id="NTJD01000001">
    <property type="protein sequence ID" value="PCD78103.1"/>
    <property type="molecule type" value="Genomic_DNA"/>
</dbReference>
<protein>
    <submittedName>
        <fullName evidence="1">Uncharacterized protein</fullName>
    </submittedName>
</protein>
<dbReference type="OrthoDB" id="7847979at2"/>
<reference evidence="1 2" key="1">
    <citation type="submission" date="2017-09" db="EMBL/GenBank/DDBJ databases">
        <title>A multilocus sequence analysis scheme for characterization of bacteria in the genus Thioclava.</title>
        <authorList>
            <person name="Liu Y."/>
            <person name="Shao Z."/>
        </authorList>
    </citation>
    <scope>NUCLEOTIDE SEQUENCE [LARGE SCALE GENOMIC DNA]</scope>
    <source>
        <strain evidence="1 2">CAU 1312</strain>
    </source>
</reference>
<name>A0A2A4CQ49_9RHOB</name>
<sequence>MGDRIGSYLKKHTEALVKDLGIERAAEICGKSKATLGRYYSSDTDNAERYMPVDVVARLEAAASFPHVTHALADLSGVTLSFENGKNEPTNGHLNSDIVELSQRFATLMSEYHQSIADNLISVNEAKRLLAETQALQRVLLEMKLRLEDESAI</sequence>
<proteinExistence type="predicted"/>